<protein>
    <submittedName>
        <fullName evidence="2">Type II toxin-antitoxin system RelE/ParE family toxin</fullName>
    </submittedName>
</protein>
<name>A0ABY9TI69_9GAMM</name>
<dbReference type="InterPro" id="IPR007712">
    <property type="entry name" value="RelE/ParE_toxin"/>
</dbReference>
<evidence type="ECO:0000313" key="3">
    <source>
        <dbReference type="Proteomes" id="UP001248581"/>
    </source>
</evidence>
<sequence>MYKYELTQNAKDDLFRIYSFGYEEFGEAIADKYYFSLFEAFEKISKDPSIYQSVDHIRPGYKRFIHKPDSIYFRINKNKVVITAILGRQNYDNWL</sequence>
<reference evidence="3" key="1">
    <citation type="submission" date="2023-09" db="EMBL/GenBank/DDBJ databases">
        <authorList>
            <person name="Li S."/>
            <person name="Li X."/>
            <person name="Zhang C."/>
            <person name="Zhao Z."/>
        </authorList>
    </citation>
    <scope>NUCLEOTIDE SEQUENCE [LARGE SCALE GENOMIC DNA]</scope>
    <source>
        <strain evidence="3">SQ345</strain>
    </source>
</reference>
<accession>A0ABY9TI69</accession>
<dbReference type="Gene3D" id="3.30.2310.20">
    <property type="entry name" value="RelE-like"/>
    <property type="match status" value="1"/>
</dbReference>
<keyword evidence="3" id="KW-1185">Reference proteome</keyword>
<gene>
    <name evidence="2" type="ORF">RI845_17985</name>
</gene>
<keyword evidence="1" id="KW-1277">Toxin-antitoxin system</keyword>
<dbReference type="EMBL" id="CP134146">
    <property type="protein sequence ID" value="WNC68396.1"/>
    <property type="molecule type" value="Genomic_DNA"/>
</dbReference>
<dbReference type="RefSeq" id="WP_348387552.1">
    <property type="nucleotide sequence ID" value="NZ_CP134146.1"/>
</dbReference>
<dbReference type="Proteomes" id="UP001248581">
    <property type="component" value="Chromosome"/>
</dbReference>
<dbReference type="Pfam" id="PF05016">
    <property type="entry name" value="ParE_toxin"/>
    <property type="match status" value="1"/>
</dbReference>
<evidence type="ECO:0000313" key="2">
    <source>
        <dbReference type="EMBL" id="WNC68396.1"/>
    </source>
</evidence>
<dbReference type="InterPro" id="IPR035093">
    <property type="entry name" value="RelE/ParE_toxin_dom_sf"/>
</dbReference>
<organism evidence="2 3">
    <name type="scientific">Thalassotalea nanhaiensis</name>
    <dbReference type="NCBI Taxonomy" id="3065648"/>
    <lineage>
        <taxon>Bacteria</taxon>
        <taxon>Pseudomonadati</taxon>
        <taxon>Pseudomonadota</taxon>
        <taxon>Gammaproteobacteria</taxon>
        <taxon>Alteromonadales</taxon>
        <taxon>Colwelliaceae</taxon>
        <taxon>Thalassotalea</taxon>
    </lineage>
</organism>
<proteinExistence type="predicted"/>
<evidence type="ECO:0000256" key="1">
    <source>
        <dbReference type="ARBA" id="ARBA00022649"/>
    </source>
</evidence>